<feature type="region of interest" description="Disordered" evidence="1">
    <location>
        <begin position="415"/>
        <end position="549"/>
    </location>
</feature>
<sequence>MCEYLAQTRRRLLEQGVLTSPLSSIEHNALAEARRAHNLSLRRPPPQDFYEDGAQARVRTDNAAKHRISTHDAAATAGTAVSARPASSSPGGCAHGHDAHHGAPAPHQATAQSEPQDTADTNKLTTAPPMGMTPTTVPPAPPQATAQSAPQDAANSYAATTASPAVARRPPLAPLPPAASKPKYPPFVIESLPDWTVHVREMKKRLGRTVNARAFGQGLKIIPEDEEEYRLVQRYLGELESSGVNVVYFSYSLPAERQLKVAVPADTEPEAIMAELRDLGFEPEHAQPIRARKGRPGCIFLVILRRTPDLTPAIYGIKELLCIPGVTIESWRGKRGPAQCHRCQGFRHSSHQCHRALACVRCGEGHHTADCPLPKGATPKCANCKGAHPANHSTCPVLKEEARNKRVGTVAHATRGMGASKARGAHGAPGAPGAPGASGARGARGAHGAQSARDAHGAPGAHGTHGAPAPAPTQQRNEPRTHAQAEPRAHGQHVSYHRDVDIISYPTEPLRGQRRRPRGPPPTPLQPMEPPEPPDSEPHAPIVGAHWGA</sequence>
<feature type="region of interest" description="Disordered" evidence="1">
    <location>
        <begin position="61"/>
        <end position="184"/>
    </location>
</feature>
<evidence type="ECO:0008006" key="4">
    <source>
        <dbReference type="Google" id="ProtNLM"/>
    </source>
</evidence>
<dbReference type="OrthoDB" id="6379801at2759"/>
<proteinExistence type="predicted"/>
<keyword evidence="3" id="KW-1185">Reference proteome</keyword>
<gene>
    <name evidence="2" type="ORF">PMACD_LOCUS9064</name>
</gene>
<reference evidence="2" key="1">
    <citation type="submission" date="2021-02" db="EMBL/GenBank/DDBJ databases">
        <authorList>
            <person name="Steward A R."/>
        </authorList>
    </citation>
    <scope>NUCLEOTIDE SEQUENCE</scope>
</reference>
<comment type="caution">
    <text evidence="2">The sequence shown here is derived from an EMBL/GenBank/DDBJ whole genome shotgun (WGS) entry which is preliminary data.</text>
</comment>
<dbReference type="Proteomes" id="UP000663880">
    <property type="component" value="Unassembled WGS sequence"/>
</dbReference>
<feature type="compositionally biased region" description="Pro residues" evidence="1">
    <location>
        <begin position="519"/>
        <end position="533"/>
    </location>
</feature>
<protein>
    <recommendedName>
        <fullName evidence="4">Gag-like protein</fullName>
    </recommendedName>
</protein>
<dbReference type="EMBL" id="CAJOBZ010000024">
    <property type="protein sequence ID" value="CAF4874645.1"/>
    <property type="molecule type" value="Genomic_DNA"/>
</dbReference>
<feature type="compositionally biased region" description="Low complexity" evidence="1">
    <location>
        <begin position="125"/>
        <end position="135"/>
    </location>
</feature>
<feature type="compositionally biased region" description="Basic and acidic residues" evidence="1">
    <location>
        <begin position="477"/>
        <end position="489"/>
    </location>
</feature>
<feature type="compositionally biased region" description="Polar residues" evidence="1">
    <location>
        <begin position="110"/>
        <end position="124"/>
    </location>
</feature>
<accession>A0A821THV8</accession>
<feature type="compositionally biased region" description="Low complexity" evidence="1">
    <location>
        <begin position="425"/>
        <end position="468"/>
    </location>
</feature>
<feature type="compositionally biased region" description="Low complexity" evidence="1">
    <location>
        <begin position="143"/>
        <end position="154"/>
    </location>
</feature>
<feature type="compositionally biased region" description="Low complexity" evidence="1">
    <location>
        <begin position="71"/>
        <end position="92"/>
    </location>
</feature>
<name>A0A821THV8_9NEOP</name>
<organism evidence="2 3">
    <name type="scientific">Pieris macdunnoughi</name>
    <dbReference type="NCBI Taxonomy" id="345717"/>
    <lineage>
        <taxon>Eukaryota</taxon>
        <taxon>Metazoa</taxon>
        <taxon>Ecdysozoa</taxon>
        <taxon>Arthropoda</taxon>
        <taxon>Hexapoda</taxon>
        <taxon>Insecta</taxon>
        <taxon>Pterygota</taxon>
        <taxon>Neoptera</taxon>
        <taxon>Endopterygota</taxon>
        <taxon>Lepidoptera</taxon>
        <taxon>Glossata</taxon>
        <taxon>Ditrysia</taxon>
        <taxon>Papilionoidea</taxon>
        <taxon>Pieridae</taxon>
        <taxon>Pierinae</taxon>
        <taxon>Pieris</taxon>
    </lineage>
</organism>
<evidence type="ECO:0000256" key="1">
    <source>
        <dbReference type="SAM" id="MobiDB-lite"/>
    </source>
</evidence>
<feature type="compositionally biased region" description="Pro residues" evidence="1">
    <location>
        <begin position="171"/>
        <end position="184"/>
    </location>
</feature>
<dbReference type="AlphaFoldDB" id="A0A821THV8"/>
<evidence type="ECO:0000313" key="2">
    <source>
        <dbReference type="EMBL" id="CAF4874645.1"/>
    </source>
</evidence>
<evidence type="ECO:0000313" key="3">
    <source>
        <dbReference type="Proteomes" id="UP000663880"/>
    </source>
</evidence>